<dbReference type="EMBL" id="JAJEQR010000007">
    <property type="protein sequence ID" value="MCC2230080.1"/>
    <property type="molecule type" value="Genomic_DNA"/>
</dbReference>
<comment type="caution">
    <text evidence="1">The sequence shown here is derived from an EMBL/GenBank/DDBJ whole genome shotgun (WGS) entry which is preliminary data.</text>
</comment>
<organism evidence="1 2">
    <name type="scientific">Hominifimenecus microfluidus</name>
    <dbReference type="NCBI Taxonomy" id="2885348"/>
    <lineage>
        <taxon>Bacteria</taxon>
        <taxon>Bacillati</taxon>
        <taxon>Bacillota</taxon>
        <taxon>Clostridia</taxon>
        <taxon>Lachnospirales</taxon>
        <taxon>Lachnospiraceae</taxon>
        <taxon>Hominifimenecus</taxon>
    </lineage>
</organism>
<sequence>MYILSQDKTRIYNMSGHIEGIGYEESKDYKQRKTENIRHTIQVFDGCAEEIAEFKTKEDCMLVIYAIFKGMEQDSKAVEIPTQEEMEKQKDLIKQLAEAGQEVAAGIEDLLKEMFNGE</sequence>
<keyword evidence="2" id="KW-1185">Reference proteome</keyword>
<dbReference type="AlphaFoldDB" id="A0AAE3JEB0"/>
<accession>A0AAE3JEB0</accession>
<evidence type="ECO:0000313" key="2">
    <source>
        <dbReference type="Proteomes" id="UP001198182"/>
    </source>
</evidence>
<name>A0AAE3JEB0_9FIRM</name>
<protein>
    <submittedName>
        <fullName evidence="1">Uncharacterized protein</fullName>
    </submittedName>
</protein>
<gene>
    <name evidence="1" type="ORF">LKD81_03565</name>
</gene>
<dbReference type="RefSeq" id="WP_005422894.1">
    <property type="nucleotide sequence ID" value="NZ_JAJEQR010000007.1"/>
</dbReference>
<reference evidence="1" key="1">
    <citation type="submission" date="2021-10" db="EMBL/GenBank/DDBJ databases">
        <title>Anaerobic single-cell dispensing facilitates the cultivation of human gut bacteria.</title>
        <authorList>
            <person name="Afrizal A."/>
        </authorList>
    </citation>
    <scope>NUCLEOTIDE SEQUENCE</scope>
    <source>
        <strain evidence="1">CLA-AA-H215</strain>
    </source>
</reference>
<proteinExistence type="predicted"/>
<dbReference type="Proteomes" id="UP001198182">
    <property type="component" value="Unassembled WGS sequence"/>
</dbReference>
<dbReference type="GeneID" id="79804077"/>
<evidence type="ECO:0000313" key="1">
    <source>
        <dbReference type="EMBL" id="MCC2230080.1"/>
    </source>
</evidence>